<dbReference type="PANTHER" id="PTHR34215:SF1">
    <property type="entry name" value="YLXR DOMAIN-CONTAINING PROTEIN"/>
    <property type="match status" value="1"/>
</dbReference>
<evidence type="ECO:0000259" key="1">
    <source>
        <dbReference type="Pfam" id="PF04296"/>
    </source>
</evidence>
<sequence length="92" mass="10533">MAGVKKIPMRKCLGCMQSKPKRELIRIVRNAKTGVIQLDTTGKVSGRGTYFCPNEDCFRKALNKEKLEKALDTQVTEDDIERLREEYDKIGK</sequence>
<accession>A0A1M4WT65</accession>
<dbReference type="InterPro" id="IPR035931">
    <property type="entry name" value="YlxR-like_sf"/>
</dbReference>
<dbReference type="PANTHER" id="PTHR34215">
    <property type="entry name" value="BLL0784 PROTEIN"/>
    <property type="match status" value="1"/>
</dbReference>
<dbReference type="Gene3D" id="3.30.1230.10">
    <property type="entry name" value="YlxR-like"/>
    <property type="match status" value="1"/>
</dbReference>
<dbReference type="AlphaFoldDB" id="A0A1M4WT65"/>
<dbReference type="InterPro" id="IPR037465">
    <property type="entry name" value="YlxR"/>
</dbReference>
<dbReference type="RefSeq" id="WP_073342082.1">
    <property type="nucleotide sequence ID" value="NZ_FQVH01000006.1"/>
</dbReference>
<dbReference type="NCBIfam" id="NF047356">
    <property type="entry name" value="RNA_bind_RnpM"/>
    <property type="match status" value="1"/>
</dbReference>
<dbReference type="OrthoDB" id="9813251at2"/>
<name>A0A1M4WT65_9THEO</name>
<evidence type="ECO:0000313" key="2">
    <source>
        <dbReference type="EMBL" id="SHE84233.1"/>
    </source>
</evidence>
<dbReference type="Proteomes" id="UP000184088">
    <property type="component" value="Unassembled WGS sequence"/>
</dbReference>
<gene>
    <name evidence="2" type="ORF">SAMN02746089_00894</name>
</gene>
<dbReference type="InterPro" id="IPR007393">
    <property type="entry name" value="YlxR_dom"/>
</dbReference>
<organism evidence="2 3">
    <name type="scientific">Caldanaerobius fijiensis DSM 17918</name>
    <dbReference type="NCBI Taxonomy" id="1121256"/>
    <lineage>
        <taxon>Bacteria</taxon>
        <taxon>Bacillati</taxon>
        <taxon>Bacillota</taxon>
        <taxon>Clostridia</taxon>
        <taxon>Thermoanaerobacterales</taxon>
        <taxon>Thermoanaerobacteraceae</taxon>
        <taxon>Caldanaerobius</taxon>
    </lineage>
</organism>
<dbReference type="EMBL" id="FQVH01000006">
    <property type="protein sequence ID" value="SHE84233.1"/>
    <property type="molecule type" value="Genomic_DNA"/>
</dbReference>
<dbReference type="SUPFAM" id="SSF64376">
    <property type="entry name" value="YlxR-like"/>
    <property type="match status" value="1"/>
</dbReference>
<dbReference type="STRING" id="1121256.SAMN02746089_00894"/>
<proteinExistence type="predicted"/>
<protein>
    <recommendedName>
        <fullName evidence="1">YlxR domain-containing protein</fullName>
    </recommendedName>
</protein>
<evidence type="ECO:0000313" key="3">
    <source>
        <dbReference type="Proteomes" id="UP000184088"/>
    </source>
</evidence>
<reference evidence="2 3" key="1">
    <citation type="submission" date="2016-11" db="EMBL/GenBank/DDBJ databases">
        <authorList>
            <person name="Jaros S."/>
            <person name="Januszkiewicz K."/>
            <person name="Wedrychowicz H."/>
        </authorList>
    </citation>
    <scope>NUCLEOTIDE SEQUENCE [LARGE SCALE GENOMIC DNA]</scope>
    <source>
        <strain evidence="2 3">DSM 17918</strain>
    </source>
</reference>
<feature type="domain" description="YlxR" evidence="1">
    <location>
        <begin position="10"/>
        <end position="84"/>
    </location>
</feature>
<dbReference type="Pfam" id="PF04296">
    <property type="entry name" value="YlxR"/>
    <property type="match status" value="1"/>
</dbReference>
<keyword evidence="3" id="KW-1185">Reference proteome</keyword>